<feature type="active site" evidence="3">
    <location>
        <position position="270"/>
    </location>
</feature>
<comment type="similarity">
    <text evidence="1 4">Belongs to the aldehyde dehydrogenase family.</text>
</comment>
<evidence type="ECO:0000259" key="5">
    <source>
        <dbReference type="Pfam" id="PF00171"/>
    </source>
</evidence>
<dbReference type="InterPro" id="IPR016162">
    <property type="entry name" value="Ald_DH_N"/>
</dbReference>
<protein>
    <submittedName>
        <fullName evidence="6">Aldehyde dehydrogenase</fullName>
    </submittedName>
</protein>
<dbReference type="GO" id="GO:0016620">
    <property type="term" value="F:oxidoreductase activity, acting on the aldehyde or oxo group of donors, NAD or NADP as acceptor"/>
    <property type="evidence" value="ECO:0007669"/>
    <property type="project" value="InterPro"/>
</dbReference>
<keyword evidence="7" id="KW-1185">Reference proteome</keyword>
<dbReference type="FunFam" id="3.40.605.10:FF:000007">
    <property type="entry name" value="NAD/NADP-dependent betaine aldehyde dehydrogenase"/>
    <property type="match status" value="1"/>
</dbReference>
<keyword evidence="2 4" id="KW-0560">Oxidoreductase</keyword>
<organism evidence="6 7">
    <name type="scientific">Vulcanimicrobium alpinum</name>
    <dbReference type="NCBI Taxonomy" id="3016050"/>
    <lineage>
        <taxon>Bacteria</taxon>
        <taxon>Bacillati</taxon>
        <taxon>Vulcanimicrobiota</taxon>
        <taxon>Vulcanimicrobiia</taxon>
        <taxon>Vulcanimicrobiales</taxon>
        <taxon>Vulcanimicrobiaceae</taxon>
        <taxon>Vulcanimicrobium</taxon>
    </lineage>
</organism>
<dbReference type="AlphaFoldDB" id="A0AAN1XZH2"/>
<evidence type="ECO:0000256" key="2">
    <source>
        <dbReference type="ARBA" id="ARBA00023002"/>
    </source>
</evidence>
<evidence type="ECO:0000313" key="6">
    <source>
        <dbReference type="EMBL" id="BDE07223.1"/>
    </source>
</evidence>
<dbReference type="Pfam" id="PF00171">
    <property type="entry name" value="Aldedh"/>
    <property type="match status" value="1"/>
</dbReference>
<proteinExistence type="inferred from homology"/>
<dbReference type="InterPro" id="IPR029510">
    <property type="entry name" value="Ald_DH_CS_GLU"/>
</dbReference>
<dbReference type="Gene3D" id="3.40.309.10">
    <property type="entry name" value="Aldehyde Dehydrogenase, Chain A, domain 2"/>
    <property type="match status" value="1"/>
</dbReference>
<gene>
    <name evidence="6" type="ORF">WPS_24990</name>
</gene>
<evidence type="ECO:0000256" key="3">
    <source>
        <dbReference type="PROSITE-ProRule" id="PRU10007"/>
    </source>
</evidence>
<dbReference type="SUPFAM" id="SSF53720">
    <property type="entry name" value="ALDH-like"/>
    <property type="match status" value="1"/>
</dbReference>
<dbReference type="InterPro" id="IPR016163">
    <property type="entry name" value="Ald_DH_C"/>
</dbReference>
<dbReference type="InterPro" id="IPR016160">
    <property type="entry name" value="Ald_DH_CS_CYS"/>
</dbReference>
<sequence length="501" mass="53563">MSATNDGLAIAPDVRTTRLWIDGAFVDALDGACYDDLDPAGGDVVARVARGGSADSDRAVAAARRAFDDGPWPRMSAAQRAGVLRRLATLLVDHRDELARLESRDAGKPFRETADRDIPRAADNCAFFAGAIEQREQSAFFDRKPFLGAEREIVSLVRDEPVGVCALLTPWNSPLMQATWKIAPAIAAGNTCVLKPSELTPLSTLRLAELCAEAGVPAGVVNVVTGFGTEAGAPLVADPRVDAVAFTGSEATGIAINRAAAPTLKKVTLELGGKSANVVCDDADPDLAVEGSVLAMFRHSGQVCLAGTRLYVQAGIYDRFVERYLARVRALRVGDPQSRESDLGPLITAQHRDRVERFVADADAAGVPALLHGARPGDPELAAGNYLSPTIFAPHGESEMIACEEVFGPVLSLFRFETLDEVVARANATRFGLAAYVWTANVATGLRFAERVRAGMCWINGYFLRDLRQPFGGTGMSGLGREGGRWSLDFFTEPKLVCIAY</sequence>
<dbReference type="PROSITE" id="PS00070">
    <property type="entry name" value="ALDEHYDE_DEHYDR_CYS"/>
    <property type="match status" value="1"/>
</dbReference>
<dbReference type="PANTHER" id="PTHR11699">
    <property type="entry name" value="ALDEHYDE DEHYDROGENASE-RELATED"/>
    <property type="match status" value="1"/>
</dbReference>
<evidence type="ECO:0000256" key="1">
    <source>
        <dbReference type="ARBA" id="ARBA00009986"/>
    </source>
</evidence>
<evidence type="ECO:0000256" key="4">
    <source>
        <dbReference type="RuleBase" id="RU003345"/>
    </source>
</evidence>
<reference evidence="6 7" key="1">
    <citation type="journal article" date="2022" name="ISME Commun">
        <title>Vulcanimicrobium alpinus gen. nov. sp. nov., the first cultivated representative of the candidate phylum 'Eremiobacterota', is a metabolically versatile aerobic anoxygenic phototroph.</title>
        <authorList>
            <person name="Yabe S."/>
            <person name="Muto K."/>
            <person name="Abe K."/>
            <person name="Yokota A."/>
            <person name="Staudigel H."/>
            <person name="Tebo B.M."/>
        </authorList>
    </citation>
    <scope>NUCLEOTIDE SEQUENCE [LARGE SCALE GENOMIC DNA]</scope>
    <source>
        <strain evidence="6 7">WC8-2</strain>
    </source>
</reference>
<dbReference type="Proteomes" id="UP001317532">
    <property type="component" value="Chromosome"/>
</dbReference>
<dbReference type="KEGG" id="vab:WPS_24990"/>
<dbReference type="Gene3D" id="3.40.605.10">
    <property type="entry name" value="Aldehyde Dehydrogenase, Chain A, domain 1"/>
    <property type="match status" value="1"/>
</dbReference>
<feature type="domain" description="Aldehyde dehydrogenase" evidence="5">
    <location>
        <begin position="33"/>
        <end position="497"/>
    </location>
</feature>
<dbReference type="PROSITE" id="PS00687">
    <property type="entry name" value="ALDEHYDE_DEHYDR_GLU"/>
    <property type="match status" value="1"/>
</dbReference>
<dbReference type="InterPro" id="IPR015590">
    <property type="entry name" value="Aldehyde_DH_dom"/>
</dbReference>
<name>A0AAN1XZH2_UNVUL</name>
<dbReference type="CDD" id="cd07093">
    <property type="entry name" value="ALDH_F8_HMSADH"/>
    <property type="match status" value="1"/>
</dbReference>
<dbReference type="RefSeq" id="WP_317994833.1">
    <property type="nucleotide sequence ID" value="NZ_AP025523.1"/>
</dbReference>
<evidence type="ECO:0000313" key="7">
    <source>
        <dbReference type="Proteomes" id="UP001317532"/>
    </source>
</evidence>
<dbReference type="InterPro" id="IPR016161">
    <property type="entry name" value="Ald_DH/histidinol_DH"/>
</dbReference>
<accession>A0AAN1XZH2</accession>
<dbReference type="EMBL" id="AP025523">
    <property type="protein sequence ID" value="BDE07223.1"/>
    <property type="molecule type" value="Genomic_DNA"/>
</dbReference>